<keyword evidence="1" id="KW-0812">Transmembrane</keyword>
<reference evidence="2" key="2">
    <citation type="submission" date="2020-09" db="EMBL/GenBank/DDBJ databases">
        <authorList>
            <person name="Sun Q."/>
            <person name="Zhou Y."/>
        </authorList>
    </citation>
    <scope>NUCLEOTIDE SEQUENCE</scope>
    <source>
        <strain evidence="2">CGMCC 4.7308</strain>
    </source>
</reference>
<protein>
    <submittedName>
        <fullName evidence="2">Uncharacterized protein</fullName>
    </submittedName>
</protein>
<evidence type="ECO:0000256" key="1">
    <source>
        <dbReference type="SAM" id="Phobius"/>
    </source>
</evidence>
<accession>A0A917WK99</accession>
<organism evidence="2 3">
    <name type="scientific">Nakamurella endophytica</name>
    <dbReference type="NCBI Taxonomy" id="1748367"/>
    <lineage>
        <taxon>Bacteria</taxon>
        <taxon>Bacillati</taxon>
        <taxon>Actinomycetota</taxon>
        <taxon>Actinomycetes</taxon>
        <taxon>Nakamurellales</taxon>
        <taxon>Nakamurellaceae</taxon>
        <taxon>Nakamurella</taxon>
    </lineage>
</organism>
<name>A0A917WK99_9ACTN</name>
<dbReference type="AlphaFoldDB" id="A0A917WK99"/>
<dbReference type="Proteomes" id="UP000655208">
    <property type="component" value="Unassembled WGS sequence"/>
</dbReference>
<gene>
    <name evidence="2" type="ORF">GCM10011594_32810</name>
</gene>
<comment type="caution">
    <text evidence="2">The sequence shown here is derived from an EMBL/GenBank/DDBJ whole genome shotgun (WGS) entry which is preliminary data.</text>
</comment>
<feature type="transmembrane region" description="Helical" evidence="1">
    <location>
        <begin position="18"/>
        <end position="37"/>
    </location>
</feature>
<feature type="transmembrane region" description="Helical" evidence="1">
    <location>
        <begin position="49"/>
        <end position="67"/>
    </location>
</feature>
<dbReference type="EMBL" id="BMNA01000007">
    <property type="protein sequence ID" value="GGM10350.1"/>
    <property type="molecule type" value="Genomic_DNA"/>
</dbReference>
<reference evidence="2" key="1">
    <citation type="journal article" date="2014" name="Int. J. Syst. Evol. Microbiol.">
        <title>Complete genome sequence of Corynebacterium casei LMG S-19264T (=DSM 44701T), isolated from a smear-ripened cheese.</title>
        <authorList>
            <consortium name="US DOE Joint Genome Institute (JGI-PGF)"/>
            <person name="Walter F."/>
            <person name="Albersmeier A."/>
            <person name="Kalinowski J."/>
            <person name="Ruckert C."/>
        </authorList>
    </citation>
    <scope>NUCLEOTIDE SEQUENCE</scope>
    <source>
        <strain evidence="2">CGMCC 4.7308</strain>
    </source>
</reference>
<proteinExistence type="predicted"/>
<keyword evidence="1" id="KW-1133">Transmembrane helix</keyword>
<dbReference type="RefSeq" id="WP_188943355.1">
    <property type="nucleotide sequence ID" value="NZ_BMNA01000007.1"/>
</dbReference>
<keyword evidence="1" id="KW-0472">Membrane</keyword>
<evidence type="ECO:0000313" key="3">
    <source>
        <dbReference type="Proteomes" id="UP000655208"/>
    </source>
</evidence>
<keyword evidence="3" id="KW-1185">Reference proteome</keyword>
<evidence type="ECO:0000313" key="2">
    <source>
        <dbReference type="EMBL" id="GGM10350.1"/>
    </source>
</evidence>
<sequence length="78" mass="8367">MPLETPEDSARATRRVQLGCLGVLLVAMAAFAGLAVWSLVSGRGIGLRGWLFIVCFLAATAGVVRVARRSRQPRADRT</sequence>